<gene>
    <name evidence="15" type="ORF">Fmac_025014</name>
</gene>
<dbReference type="InterPro" id="IPR057291">
    <property type="entry name" value="CHX17_2nd"/>
</dbReference>
<comment type="subcellular location">
    <subcellularLocation>
        <location evidence="1">Membrane</location>
        <topology evidence="1">Multi-pass membrane protein</topology>
    </subcellularLocation>
</comment>
<keyword evidence="8 11" id="KW-0472">Membrane</keyword>
<feature type="transmembrane region" description="Helical" evidence="11">
    <location>
        <begin position="198"/>
        <end position="221"/>
    </location>
</feature>
<keyword evidence="16" id="KW-1185">Reference proteome</keyword>
<evidence type="ECO:0000313" key="16">
    <source>
        <dbReference type="Proteomes" id="UP001603857"/>
    </source>
</evidence>
<feature type="transmembrane region" description="Helical" evidence="11">
    <location>
        <begin position="346"/>
        <end position="371"/>
    </location>
</feature>
<dbReference type="InterPro" id="IPR006153">
    <property type="entry name" value="Cation/H_exchanger_TM"/>
</dbReference>
<feature type="transmembrane region" description="Helical" evidence="11">
    <location>
        <begin position="166"/>
        <end position="186"/>
    </location>
</feature>
<dbReference type="Pfam" id="PF23256">
    <property type="entry name" value="CHX17_2nd"/>
    <property type="match status" value="1"/>
</dbReference>
<sequence length="810" mass="89241">MTNIAPASIPILACYNTTLDISNKIWSSDDVLATRVPLLCIQIAYNIIISSILHHIFKPFHLPRLVAQILGGVILSSSLMGKIPIVLNSLYRAEGILGVENFGNVGIMYHVFLGGLEMNCDAIIRSSKKAVITAIACILIPMLVGAGFLALEHRISGGTSLTIEGYLFWCAILSVTGFPVLARLLSGIKILYTRLGKDALAAAMLIDAYGWILFTLLIPYSNKGGRPLLSAISTLLFIVFCFCLLRPILNRVIKRRIRSDTWDNSKMLDVIIGLFVCSYITDMLGTHHVIGAFVYGLILPSGKFSDMMMETLDDFVSGVIAPVYFSGFGFRLDLKSLWNQSSFGVFPFIMMVLLATPKILSSVMVTCFFGMSARDGLGLGLLLNTKGVMAILLLSVAWDKNLLDPYAFTVMMVAVLVMTVMVSPLINVIYKPRLQFMQTQLRTVQTLRIDAELRVVACVHNANQATGMIHILEALNATRISPLHVSVLHLVKLTRHGTGLLVAQVEGGFSESICMKESESIAKAFEEFTEEYNAVRFETSSIVSSYETIHEDIYHVTEEQRGSLILLPFHKQINSEGVLEVTDTAFSDINLNVLQHPPCSAGIFVNRGLGSLMTTRMSIVVVFIGGADDREALSIAWRMAGHSGTKLHAIRLIVLGSGEAAEQEELHYDSNGMLSTVMDRVVQKELDEECIFHFRHKGVNNNDSIVYSEKEVKIQTGEEIPLILSEVDELGCDLYIFGRGSGENYPVVKNMLEWCDNPELGIMGDIVASTSFGTNSSLLVVQQYTTGTRPKPQRRPKKCNSKKNGSVDIL</sequence>
<feature type="region of interest" description="Disordered" evidence="10">
    <location>
        <begin position="785"/>
        <end position="810"/>
    </location>
</feature>
<dbReference type="Pfam" id="PF00999">
    <property type="entry name" value="Na_H_Exchanger"/>
    <property type="match status" value="1"/>
</dbReference>
<dbReference type="InterPro" id="IPR038770">
    <property type="entry name" value="Na+/solute_symporter_sf"/>
</dbReference>
<keyword evidence="6 11" id="KW-1133">Transmembrane helix</keyword>
<feature type="domain" description="Cation/H+ exchanger transmembrane" evidence="12">
    <location>
        <begin position="51"/>
        <end position="426"/>
    </location>
</feature>
<evidence type="ECO:0000256" key="1">
    <source>
        <dbReference type="ARBA" id="ARBA00004141"/>
    </source>
</evidence>
<evidence type="ECO:0000256" key="11">
    <source>
        <dbReference type="SAM" id="Phobius"/>
    </source>
</evidence>
<evidence type="ECO:0000256" key="7">
    <source>
        <dbReference type="ARBA" id="ARBA00023065"/>
    </source>
</evidence>
<evidence type="ECO:0000259" key="13">
    <source>
        <dbReference type="Pfam" id="PF23256"/>
    </source>
</evidence>
<keyword evidence="3" id="KW-0633">Potassium transport</keyword>
<evidence type="ECO:0008006" key="17">
    <source>
        <dbReference type="Google" id="ProtNLM"/>
    </source>
</evidence>
<name>A0ABD1LR51_9FABA</name>
<evidence type="ECO:0000313" key="15">
    <source>
        <dbReference type="EMBL" id="KAL2325956.1"/>
    </source>
</evidence>
<dbReference type="Pfam" id="PF23259">
    <property type="entry name" value="CHX17_C"/>
    <property type="match status" value="1"/>
</dbReference>
<feature type="transmembrane region" description="Helical" evidence="11">
    <location>
        <begin position="65"/>
        <end position="87"/>
    </location>
</feature>
<dbReference type="GO" id="GO:0016020">
    <property type="term" value="C:membrane"/>
    <property type="evidence" value="ECO:0007669"/>
    <property type="project" value="UniProtKB-SubCell"/>
</dbReference>
<evidence type="ECO:0000256" key="3">
    <source>
        <dbReference type="ARBA" id="ARBA00022538"/>
    </source>
</evidence>
<evidence type="ECO:0000256" key="8">
    <source>
        <dbReference type="ARBA" id="ARBA00023136"/>
    </source>
</evidence>
<dbReference type="InterPro" id="IPR057290">
    <property type="entry name" value="CHX17_C"/>
</dbReference>
<accession>A0ABD1LR51</accession>
<keyword evidence="4 11" id="KW-0812">Transmembrane</keyword>
<proteinExistence type="inferred from homology"/>
<dbReference type="GO" id="GO:0006813">
    <property type="term" value="P:potassium ion transport"/>
    <property type="evidence" value="ECO:0007669"/>
    <property type="project" value="UniProtKB-KW"/>
</dbReference>
<reference evidence="15 16" key="1">
    <citation type="submission" date="2024-08" db="EMBL/GenBank/DDBJ databases">
        <title>Insights into the chromosomal genome structure of Flemingia macrophylla.</title>
        <authorList>
            <person name="Ding Y."/>
            <person name="Zhao Y."/>
            <person name="Bi W."/>
            <person name="Wu M."/>
            <person name="Zhao G."/>
            <person name="Gong Y."/>
            <person name="Li W."/>
            <person name="Zhang P."/>
        </authorList>
    </citation>
    <scope>NUCLEOTIDE SEQUENCE [LARGE SCALE GENOMIC DNA]</scope>
    <source>
        <strain evidence="15">DYQJB</strain>
        <tissue evidence="15">Leaf</tissue>
    </source>
</reference>
<keyword evidence="7" id="KW-0406">Ion transport</keyword>
<feature type="domain" description="Cation/H(+) antiporter C-terminal" evidence="14">
    <location>
        <begin position="617"/>
        <end position="786"/>
    </location>
</feature>
<dbReference type="Gene3D" id="1.20.1530.20">
    <property type="match status" value="1"/>
</dbReference>
<evidence type="ECO:0000259" key="14">
    <source>
        <dbReference type="Pfam" id="PF23259"/>
    </source>
</evidence>
<dbReference type="PANTHER" id="PTHR32468">
    <property type="entry name" value="CATION/H + ANTIPORTER"/>
    <property type="match status" value="1"/>
</dbReference>
<keyword evidence="5" id="KW-0630">Potassium</keyword>
<comment type="caution">
    <text evidence="15">The sequence shown here is derived from an EMBL/GenBank/DDBJ whole genome shotgun (WGS) entry which is preliminary data.</text>
</comment>
<dbReference type="EMBL" id="JBGMDY010000008">
    <property type="protein sequence ID" value="KAL2325956.1"/>
    <property type="molecule type" value="Genomic_DNA"/>
</dbReference>
<evidence type="ECO:0000256" key="6">
    <source>
        <dbReference type="ARBA" id="ARBA00022989"/>
    </source>
</evidence>
<feature type="domain" description="Cation/H(+) antiporter central" evidence="13">
    <location>
        <begin position="518"/>
        <end position="611"/>
    </location>
</feature>
<feature type="transmembrane region" description="Helical" evidence="11">
    <location>
        <begin position="32"/>
        <end position="53"/>
    </location>
</feature>
<feature type="transmembrane region" description="Helical" evidence="11">
    <location>
        <begin position="227"/>
        <end position="249"/>
    </location>
</feature>
<dbReference type="AlphaFoldDB" id="A0ABD1LR51"/>
<evidence type="ECO:0000256" key="4">
    <source>
        <dbReference type="ARBA" id="ARBA00022692"/>
    </source>
</evidence>
<dbReference type="Proteomes" id="UP001603857">
    <property type="component" value="Unassembled WGS sequence"/>
</dbReference>
<evidence type="ECO:0000259" key="12">
    <source>
        <dbReference type="Pfam" id="PF00999"/>
    </source>
</evidence>
<feature type="transmembrane region" description="Helical" evidence="11">
    <location>
        <begin position="107"/>
        <end position="124"/>
    </location>
</feature>
<organism evidence="15 16">
    <name type="scientific">Flemingia macrophylla</name>
    <dbReference type="NCBI Taxonomy" id="520843"/>
    <lineage>
        <taxon>Eukaryota</taxon>
        <taxon>Viridiplantae</taxon>
        <taxon>Streptophyta</taxon>
        <taxon>Embryophyta</taxon>
        <taxon>Tracheophyta</taxon>
        <taxon>Spermatophyta</taxon>
        <taxon>Magnoliopsida</taxon>
        <taxon>eudicotyledons</taxon>
        <taxon>Gunneridae</taxon>
        <taxon>Pentapetalae</taxon>
        <taxon>rosids</taxon>
        <taxon>fabids</taxon>
        <taxon>Fabales</taxon>
        <taxon>Fabaceae</taxon>
        <taxon>Papilionoideae</taxon>
        <taxon>50 kb inversion clade</taxon>
        <taxon>NPAAA clade</taxon>
        <taxon>indigoferoid/millettioid clade</taxon>
        <taxon>Phaseoleae</taxon>
        <taxon>Flemingia</taxon>
    </lineage>
</organism>
<evidence type="ECO:0000256" key="5">
    <source>
        <dbReference type="ARBA" id="ARBA00022958"/>
    </source>
</evidence>
<feature type="transmembrane region" description="Helical" evidence="11">
    <location>
        <begin position="410"/>
        <end position="430"/>
    </location>
</feature>
<evidence type="ECO:0000256" key="10">
    <source>
        <dbReference type="SAM" id="MobiDB-lite"/>
    </source>
</evidence>
<dbReference type="PANTHER" id="PTHR32468:SF166">
    <property type="entry name" value="CATION_H+ EXCHANGER 3"/>
    <property type="match status" value="1"/>
</dbReference>
<keyword evidence="2" id="KW-0813">Transport</keyword>
<evidence type="ECO:0000256" key="2">
    <source>
        <dbReference type="ARBA" id="ARBA00022448"/>
    </source>
</evidence>
<comment type="similarity">
    <text evidence="9">Belongs to the monovalent cation:proton antiporter 2 (CPA2) transporter (TC 2.A.37) family. CHX (TC 2.A.37.4) subfamily.</text>
</comment>
<feature type="transmembrane region" description="Helical" evidence="11">
    <location>
        <begin position="131"/>
        <end position="151"/>
    </location>
</feature>
<feature type="transmembrane region" description="Helical" evidence="11">
    <location>
        <begin position="270"/>
        <end position="295"/>
    </location>
</feature>
<protein>
    <recommendedName>
        <fullName evidence="17">Cation/H+ exchanger domain-containing protein</fullName>
    </recommendedName>
</protein>
<feature type="compositionally biased region" description="Basic residues" evidence="10">
    <location>
        <begin position="791"/>
        <end position="801"/>
    </location>
</feature>
<dbReference type="InterPro" id="IPR050794">
    <property type="entry name" value="CPA2_transporter"/>
</dbReference>
<feature type="transmembrane region" description="Helical" evidence="11">
    <location>
        <begin position="377"/>
        <end position="398"/>
    </location>
</feature>
<evidence type="ECO:0000256" key="9">
    <source>
        <dbReference type="ARBA" id="ARBA00038341"/>
    </source>
</evidence>